<reference evidence="2 7" key="3">
    <citation type="submission" date="2019-07" db="EMBL/GenBank/DDBJ databases">
        <title>Whole genome shotgun sequence of Enterococcus mundtii NBRC 100490.</title>
        <authorList>
            <person name="Hosoyama A."/>
            <person name="Uohara A."/>
            <person name="Ohji S."/>
            <person name="Ichikawa N."/>
        </authorList>
    </citation>
    <scope>NUCLEOTIDE SEQUENCE [LARGE SCALE GENOMIC DNA]</scope>
    <source>
        <strain evidence="2 7">NBRC 100490</strain>
    </source>
</reference>
<evidence type="ECO:0000313" key="2">
    <source>
        <dbReference type="EMBL" id="GEL80993.1"/>
    </source>
</evidence>
<comment type="caution">
    <text evidence="3">The sequence shown here is derived from an EMBL/GenBank/DDBJ whole genome shotgun (WGS) entry which is preliminary data.</text>
</comment>
<dbReference type="RefSeq" id="WP_019722741.1">
    <property type="nucleotide sequence ID" value="NZ_JADNBP010000015.1"/>
</dbReference>
<dbReference type="PANTHER" id="PTHR43031:SF17">
    <property type="entry name" value="SULFURTRANSFERASE YTWF-RELATED"/>
    <property type="match status" value="1"/>
</dbReference>
<dbReference type="InterPro" id="IPR050229">
    <property type="entry name" value="GlpE_sulfurtransferase"/>
</dbReference>
<evidence type="ECO:0000313" key="6">
    <source>
        <dbReference type="Proteomes" id="UP000244022"/>
    </source>
</evidence>
<dbReference type="SUPFAM" id="SSF52821">
    <property type="entry name" value="Rhodanese/Cell cycle control phosphatase"/>
    <property type="match status" value="1"/>
</dbReference>
<dbReference type="Proteomes" id="UP000321175">
    <property type="component" value="Unassembled WGS sequence"/>
</dbReference>
<evidence type="ECO:0000313" key="7">
    <source>
        <dbReference type="Proteomes" id="UP000321175"/>
    </source>
</evidence>
<dbReference type="Proteomes" id="UP000195024">
    <property type="component" value="Unassembled WGS sequence"/>
</dbReference>
<proteinExistence type="predicted"/>
<reference evidence="4 6" key="2">
    <citation type="submission" date="2018-03" db="EMBL/GenBank/DDBJ databases">
        <title>Draft genome sequences of four Enterococcus mundtii strains isolated from beef slaughterhouses in Kenya.</title>
        <authorList>
            <person name="Wambui J."/>
            <person name="Stevens M."/>
            <person name="Njage P."/>
            <person name="Stephan R."/>
            <person name="Tasara T."/>
        </authorList>
    </citation>
    <scope>NUCLEOTIDE SEQUENCE [LARGE SCALE GENOMIC DNA]</scope>
    <source>
        <strain evidence="4 6">H18-EM</strain>
    </source>
</reference>
<evidence type="ECO:0000313" key="4">
    <source>
        <dbReference type="EMBL" id="PTO36706.1"/>
    </source>
</evidence>
<keyword evidence="7" id="KW-1185">Reference proteome</keyword>
<dbReference type="CDD" id="cd00158">
    <property type="entry name" value="RHOD"/>
    <property type="match status" value="1"/>
</dbReference>
<dbReference type="InterPro" id="IPR001763">
    <property type="entry name" value="Rhodanese-like_dom"/>
</dbReference>
<evidence type="ECO:0000259" key="1">
    <source>
        <dbReference type="PROSITE" id="PS50206"/>
    </source>
</evidence>
<reference evidence="3 5" key="1">
    <citation type="submission" date="2017-05" db="EMBL/GenBank/DDBJ databases">
        <title>The Genome Sequence of Enterococcus mundtii 6B1_DIV0119.</title>
        <authorList>
            <consortium name="The Broad Institute Genomics Platform"/>
            <consortium name="The Broad Institute Genomic Center for Infectious Diseases"/>
            <person name="Earl A."/>
            <person name="Manson A."/>
            <person name="Schwartman J."/>
            <person name="Gilmore M."/>
            <person name="Abouelleil A."/>
            <person name="Cao P."/>
            <person name="Chapman S."/>
            <person name="Cusick C."/>
            <person name="Shea T."/>
            <person name="Young S."/>
            <person name="Neafsey D."/>
            <person name="Nusbaum C."/>
            <person name="Birren B."/>
        </authorList>
    </citation>
    <scope>NUCLEOTIDE SEQUENCE [LARGE SCALE GENOMIC DNA]</scope>
    <source>
        <strain evidence="3 5">6B1_DIV0119</strain>
    </source>
</reference>
<dbReference type="Gene3D" id="3.40.250.10">
    <property type="entry name" value="Rhodanese-like domain"/>
    <property type="match status" value="1"/>
</dbReference>
<dbReference type="EMBL" id="NGMS01000002">
    <property type="protein sequence ID" value="OTP25567.1"/>
    <property type="molecule type" value="Genomic_DNA"/>
</dbReference>
<feature type="domain" description="Rhodanese" evidence="1">
    <location>
        <begin position="19"/>
        <end position="101"/>
    </location>
</feature>
<evidence type="ECO:0000313" key="5">
    <source>
        <dbReference type="Proteomes" id="UP000195024"/>
    </source>
</evidence>
<dbReference type="AlphaFoldDB" id="A0A1A6G629"/>
<dbReference type="Proteomes" id="UP000244022">
    <property type="component" value="Unassembled WGS sequence"/>
</dbReference>
<dbReference type="InterPro" id="IPR036873">
    <property type="entry name" value="Rhodanese-like_dom_sf"/>
</dbReference>
<dbReference type="EMBL" id="PYGR01000007">
    <property type="protein sequence ID" value="PTO36706.1"/>
    <property type="molecule type" value="Genomic_DNA"/>
</dbReference>
<name>A0A1A6G629_ENTMU</name>
<protein>
    <submittedName>
        <fullName evidence="2 4">Rhodanese</fullName>
    </submittedName>
</protein>
<dbReference type="SMART" id="SM00450">
    <property type="entry name" value="RHOD"/>
    <property type="match status" value="1"/>
</dbReference>
<organism evidence="3 5">
    <name type="scientific">Enterococcus mundtii</name>
    <dbReference type="NCBI Taxonomy" id="53346"/>
    <lineage>
        <taxon>Bacteria</taxon>
        <taxon>Bacillati</taxon>
        <taxon>Bacillota</taxon>
        <taxon>Bacilli</taxon>
        <taxon>Lactobacillales</taxon>
        <taxon>Enterococcaceae</taxon>
        <taxon>Enterococcus</taxon>
    </lineage>
</organism>
<accession>A0A1A6G629</accession>
<sequence>MGLFQLSQSITVKDLQDKLKENIQLIDVRTPAEYRGGHIKQAENIPLHRISTYNGDKQAPVYVICQSGMRSKQATKELKNLGYQAINIRGGMNQWFGEKIGGR</sequence>
<dbReference type="Pfam" id="PF00581">
    <property type="entry name" value="Rhodanese"/>
    <property type="match status" value="1"/>
</dbReference>
<dbReference type="EMBL" id="BJWA01000016">
    <property type="protein sequence ID" value="GEL80993.1"/>
    <property type="molecule type" value="Genomic_DNA"/>
</dbReference>
<evidence type="ECO:0000313" key="3">
    <source>
        <dbReference type="EMBL" id="OTP25567.1"/>
    </source>
</evidence>
<gene>
    <name evidence="3" type="ORF">A5802_002720</name>
    <name evidence="4" type="ORF">C6N14_02990</name>
    <name evidence="2" type="ORF">EMU01_21370</name>
</gene>
<dbReference type="PROSITE" id="PS50206">
    <property type="entry name" value="RHODANESE_3"/>
    <property type="match status" value="1"/>
</dbReference>
<dbReference type="PANTHER" id="PTHR43031">
    <property type="entry name" value="FAD-DEPENDENT OXIDOREDUCTASE"/>
    <property type="match status" value="1"/>
</dbReference>